<dbReference type="EMBL" id="JABWRE020000001">
    <property type="protein sequence ID" value="MBV4535361.1"/>
    <property type="molecule type" value="Genomic_DNA"/>
</dbReference>
<accession>A0A923G163</accession>
<dbReference type="Proteomes" id="UP000599879">
    <property type="component" value="Unassembled WGS sequence"/>
</dbReference>
<reference evidence="1" key="1">
    <citation type="journal article" date="2020" name="Microorganisms">
        <title>Reliable Identification of Environmental Pseudomonas Isolates Using the rpoD Gene.</title>
        <authorList>
            <consortium name="The Broad Institute Genome Sequencing Platform"/>
            <person name="Girard L."/>
            <person name="Lood C."/>
            <person name="Rokni-Zadeh H."/>
            <person name="van Noort V."/>
            <person name="Lavigne R."/>
            <person name="De Mot R."/>
        </authorList>
    </citation>
    <scope>NUCLEOTIDE SEQUENCE</scope>
    <source>
        <strain evidence="1">SWRI10</strain>
    </source>
</reference>
<dbReference type="EMBL" id="JABWRE010000011">
    <property type="protein sequence ID" value="MBC3442215.1"/>
    <property type="molecule type" value="Genomic_DNA"/>
</dbReference>
<evidence type="ECO:0000313" key="2">
    <source>
        <dbReference type="EMBL" id="MBV4535361.1"/>
    </source>
</evidence>
<reference evidence="2" key="3">
    <citation type="submission" date="2021-06" db="EMBL/GenBank/DDBJ databases">
        <title>Updating the genus Pseudomonas: Description of 43 new species and partition of the Pseudomonas putida group.</title>
        <authorList>
            <person name="Girard L."/>
            <person name="Lood C."/>
            <person name="Vandamme P."/>
            <person name="Rokni-Zadeh H."/>
            <person name="Van Noort V."/>
            <person name="Hofte M."/>
            <person name="Lavigne R."/>
            <person name="De Mot R."/>
        </authorList>
    </citation>
    <scope>NUCLEOTIDE SEQUENCE</scope>
    <source>
        <strain evidence="2">SWRI10</strain>
    </source>
</reference>
<reference evidence="1" key="2">
    <citation type="submission" date="2020-07" db="EMBL/GenBank/DDBJ databases">
        <authorList>
            <person name="Lood C."/>
            <person name="Girard L."/>
        </authorList>
    </citation>
    <scope>NUCLEOTIDE SEQUENCE</scope>
    <source>
        <strain evidence="1">SWRI10</strain>
    </source>
</reference>
<evidence type="ECO:0000313" key="1">
    <source>
        <dbReference type="EMBL" id="MBC3442215.1"/>
    </source>
</evidence>
<sequence length="1516" mass="169131">MDLHQRLAQYSGLDCQVAKRFSTRPALIEVASAILREQWSARRLSAEHDPLSLYLVSQASAGRAWIRPLAQVLVERYCLRRTLNLVNGEDSLCTRQDGDPSAKVIIDLHGVELLINQCAPFLLETYKQALASYWSRFDRNGQTPWGWYAQYLQGQFKLSVDATQQDATSSPIAISIARLVQQYPDHSQRQLRPEANALKVSQLAVDFSPLGFIDADLASAVLIENANASPGQSVHLLFTLGSILYPVTSRQAMLKAIARHWPVEVAELSPQVTITPSLGQVFEEQAAAMLDQQLRLIDQLAPRYQSSYDALTLGLDLDRLTAMLDLCNGTEAQQRQALINRLPDWLRNAPASQLIRYSTLLLDVAQDYQHANGKFWLHDVDTAEQFANRTMSARFALDHPGSTLDPEQVKVVNYQTIAAATPAQGAPLATGEVRRVELSLAQLAIGNLGLLKPGRVELRSNNDQVLPSWMSEAYLRTLISQLDIATRYPQLLATLLLNDPASRQERERLLGNQLRSQLPSLALELHLRGQSISADAAERIAQVFAPVGVDEAPNWVLRPLGFIKEAGASPDRPLNVWLIEARQPGQTPCLLYRPLHPQPLLEFADRMALFVAISSPGELQDDLLQRLPAEDRKYYAHGGFLEPHLFYPLTDTSAVPFSTPAPVRLTVDDPVTHPEQALYQACVDESIQRFREHSSTSAQSRWNSWKELGWLLFNTLLPLAGETLGRAAWLVQMEVALADYVNLEPQSDPSHQRLALVNLLINVATLLFSHSVLRLRLEEDPPPRLPVSEPALANPPAAIEQTSPLPAVLDFNWSRPHQGLSPTQRTALQQLQSPLTYRDLGPAVSHGPLQGLYLHRGSFWVVLEGKVYGVILDAEQEQVRIVGQTSAQALGPWLQRDPAGRWQLDLGLRLRGGMPLAERLRQRNQRIAQQCQAIDKQLDDDMAATVLMDKMLKVATDLATTCAANNALTSSLETTRNVSAFWSEHVRHADARNALAPLRDYATLRAHGLRQDSLCLQVIELILRKLWRPKREQLLGFARRQQAGEELTATELGQAGDCLTEMMPLLEERISNLDALGVRQQELGKMASRTRSDIAEAHRQACHVNAGPEKALSLRFLRLEALVNRMILVHSVINYDAAFWLQRCWTNLQLGISQRLKLFERTDLSEEVQVRLLRSIDQQFRAAKRQLGNLTVLYKDAPPAIATLGQLNKALESILEKLGQDLGELPNYPPTNSLAQLRHQLPGLIETSEHGLLLGDPSAEDSNVVDIAGLEGQGPTQTYRLEQGAWREVTAPVAPTPDNRQPLAQLLTQSTSLMADARQQVAKLELPSASNYLPVELEELVQHQRDRLRSHVAAIEQRLTEHNQVDEAHQGLSATQVTKALDRLASQFEQQALALRTRAALAQPPRMAEVQYLVDHGQVTIRRIPGRRHLAKIKGRPDDFLDEYAIEHQERTLWYAHFHYAANSTAKPQFTAGHLKTAAQRHIAGQQGKDPATGRQVAVYRAPITSAAAQKYFFDT</sequence>
<dbReference type="RefSeq" id="WP_186555761.1">
    <property type="nucleotide sequence ID" value="NZ_JABWRE020000001.1"/>
</dbReference>
<proteinExistence type="predicted"/>
<comment type="caution">
    <text evidence="1">The sequence shown here is derived from an EMBL/GenBank/DDBJ whole genome shotgun (WGS) entry which is preliminary data.</text>
</comment>
<gene>
    <name evidence="2" type="ORF">HU737_005130</name>
    <name evidence="1" type="ORF">HU737_16100</name>
</gene>
<organism evidence="1">
    <name type="scientific">Pseudomonas urmiensis</name>
    <dbReference type="NCBI Taxonomy" id="2745493"/>
    <lineage>
        <taxon>Bacteria</taxon>
        <taxon>Pseudomonadati</taxon>
        <taxon>Pseudomonadota</taxon>
        <taxon>Gammaproteobacteria</taxon>
        <taxon>Pseudomonadales</taxon>
        <taxon>Pseudomonadaceae</taxon>
        <taxon>Pseudomonas</taxon>
    </lineage>
</organism>
<protein>
    <submittedName>
        <fullName evidence="1">Uncharacterized protein</fullName>
    </submittedName>
</protein>
<name>A0A923G163_9PSED</name>